<gene>
    <name evidence="5" type="ORF">D6D22_03239</name>
</gene>
<dbReference type="EC" id="4.3.2.9" evidence="1"/>
<name>A0A4S8XYN9_AURPU</name>
<proteinExistence type="predicted"/>
<protein>
    <recommendedName>
        <fullName evidence="1">gamma-glutamylcyclotransferase</fullName>
        <ecNumber evidence="1">4.3.2.9</ecNumber>
    </recommendedName>
</protein>
<dbReference type="InterPro" id="IPR013024">
    <property type="entry name" value="GGCT-like"/>
</dbReference>
<evidence type="ECO:0000256" key="4">
    <source>
        <dbReference type="PIRSR" id="PIRSR617939-2"/>
    </source>
</evidence>
<keyword evidence="2" id="KW-0456">Lyase</keyword>
<dbReference type="AlphaFoldDB" id="A0A4S8XYN9"/>
<feature type="binding site" evidence="4">
    <location>
        <begin position="27"/>
        <end position="32"/>
    </location>
    <ligand>
        <name>substrate</name>
    </ligand>
</feature>
<evidence type="ECO:0000256" key="1">
    <source>
        <dbReference type="ARBA" id="ARBA00012346"/>
    </source>
</evidence>
<feature type="active site" description="Proton acceptor" evidence="3">
    <location>
        <position position="105"/>
    </location>
</feature>
<dbReference type="PANTHER" id="PTHR12935">
    <property type="entry name" value="GAMMA-GLUTAMYLCYCLOTRANSFERASE"/>
    <property type="match status" value="1"/>
</dbReference>
<dbReference type="CDD" id="cd06661">
    <property type="entry name" value="GGCT_like"/>
    <property type="match status" value="1"/>
</dbReference>
<dbReference type="SUPFAM" id="SSF110857">
    <property type="entry name" value="Gamma-glutamyl cyclotransferase-like"/>
    <property type="match status" value="1"/>
</dbReference>
<evidence type="ECO:0000256" key="2">
    <source>
        <dbReference type="ARBA" id="ARBA00023239"/>
    </source>
</evidence>
<dbReference type="PANTHER" id="PTHR12935:SF0">
    <property type="entry name" value="GAMMA-GLUTAMYLCYCLOTRANSFERASE"/>
    <property type="match status" value="1"/>
</dbReference>
<sequence>MASTYLGIPSSSFPITTMANATTPTLYFGYGSNLWQQQMNLRCPTSEYLGVARLDNYRWMINDRGYANVVQVDPSPSADPSYANVVYGLVYSLQPSDEEELDINEGVPFAYTKEDLQISFWPKEKKDEPVDTHKTPKKQDMLVYIDRERVIDSKPKHEYIYRMNMGISDALKEGVPKDYVQEVMRNFIPPEHDDGLHDQALQQALAFKDER</sequence>
<dbReference type="InterPro" id="IPR017939">
    <property type="entry name" value="G-Glutamylcylcotransferase"/>
</dbReference>
<feature type="binding site" evidence="4">
    <location>
        <position position="159"/>
    </location>
    <ligand>
        <name>substrate</name>
    </ligand>
</feature>
<dbReference type="Gene3D" id="3.10.490.10">
    <property type="entry name" value="Gamma-glutamyl cyclotransferase-like"/>
    <property type="match status" value="1"/>
</dbReference>
<evidence type="ECO:0000313" key="5">
    <source>
        <dbReference type="EMBL" id="THW46199.1"/>
    </source>
</evidence>
<organism evidence="5 6">
    <name type="scientific">Aureobasidium pullulans</name>
    <name type="common">Black yeast</name>
    <name type="synonym">Pullularia pullulans</name>
    <dbReference type="NCBI Taxonomy" id="5580"/>
    <lineage>
        <taxon>Eukaryota</taxon>
        <taxon>Fungi</taxon>
        <taxon>Dikarya</taxon>
        <taxon>Ascomycota</taxon>
        <taxon>Pezizomycotina</taxon>
        <taxon>Dothideomycetes</taxon>
        <taxon>Dothideomycetidae</taxon>
        <taxon>Dothideales</taxon>
        <taxon>Saccotheciaceae</taxon>
        <taxon>Aureobasidium</taxon>
    </lineage>
</organism>
<evidence type="ECO:0000256" key="3">
    <source>
        <dbReference type="PIRSR" id="PIRSR617939-1"/>
    </source>
</evidence>
<comment type="caution">
    <text evidence="5">The sequence shown here is derived from an EMBL/GenBank/DDBJ whole genome shotgun (WGS) entry which is preliminary data.</text>
</comment>
<evidence type="ECO:0000313" key="6">
    <source>
        <dbReference type="Proteomes" id="UP000310687"/>
    </source>
</evidence>
<dbReference type="EMBL" id="QZAL01000030">
    <property type="protein sequence ID" value="THW46199.1"/>
    <property type="molecule type" value="Genomic_DNA"/>
</dbReference>
<accession>A0A4S8XYN9</accession>
<dbReference type="GO" id="GO:0003839">
    <property type="term" value="F:gamma-glutamylcyclotransferase activity"/>
    <property type="evidence" value="ECO:0007669"/>
    <property type="project" value="UniProtKB-EC"/>
</dbReference>
<reference evidence="5 6" key="1">
    <citation type="submission" date="2018-10" db="EMBL/GenBank/DDBJ databases">
        <title>Fifty Aureobasidium pullulans genomes reveal a recombining polyextremotolerant generalist.</title>
        <authorList>
            <person name="Gostincar C."/>
            <person name="Turk M."/>
            <person name="Zajc J."/>
            <person name="Gunde-Cimerman N."/>
        </authorList>
    </citation>
    <scope>NUCLEOTIDE SEQUENCE [LARGE SCALE GENOMIC DNA]</scope>
    <source>
        <strain evidence="5 6">EXF-11013</strain>
    </source>
</reference>
<dbReference type="InterPro" id="IPR036568">
    <property type="entry name" value="GGCT-like_sf"/>
</dbReference>
<dbReference type="Proteomes" id="UP000310687">
    <property type="component" value="Unassembled WGS sequence"/>
</dbReference>
<dbReference type="Pfam" id="PF13772">
    <property type="entry name" value="AIG2_2"/>
    <property type="match status" value="1"/>
</dbReference>